<organism evidence="2">
    <name type="scientific">Photinus pyralis</name>
    <name type="common">Common eastern firefly</name>
    <name type="synonym">Lampyris pyralis</name>
    <dbReference type="NCBI Taxonomy" id="7054"/>
    <lineage>
        <taxon>Eukaryota</taxon>
        <taxon>Metazoa</taxon>
        <taxon>Ecdysozoa</taxon>
        <taxon>Arthropoda</taxon>
        <taxon>Hexapoda</taxon>
        <taxon>Insecta</taxon>
        <taxon>Pterygota</taxon>
        <taxon>Neoptera</taxon>
        <taxon>Endopterygota</taxon>
        <taxon>Coleoptera</taxon>
        <taxon>Polyphaga</taxon>
        <taxon>Elateriformia</taxon>
        <taxon>Elateroidea</taxon>
        <taxon>Lampyridae</taxon>
        <taxon>Lampyrinae</taxon>
        <taxon>Photinus</taxon>
    </lineage>
</organism>
<reference evidence="2" key="1">
    <citation type="journal article" date="2016" name="Sci. Rep.">
        <title>Molecular characterization of firefly nuptial gifts: a multi-omics approach sheds light on postcopulatory sexual selection.</title>
        <authorList>
            <person name="Al-Wathiqui N."/>
            <person name="Fallon T.R."/>
            <person name="South A."/>
            <person name="Weng J.K."/>
            <person name="Lewis S.M."/>
        </authorList>
    </citation>
    <scope>NUCLEOTIDE SEQUENCE</scope>
</reference>
<protein>
    <submittedName>
        <fullName evidence="2">Uncharacterized protein</fullName>
    </submittedName>
</protein>
<evidence type="ECO:0000313" key="2">
    <source>
        <dbReference type="EMBL" id="JAV74551.1"/>
    </source>
</evidence>
<sequence>MACLLHVHLECLRNILRYLLPGVFLKSQHDGRERQVRTRAGPKNKSKTGPKPIFFSEPKTKPKRLFLHEWKLIENRNPYYFFRFFSVFNRLLEVEGRTGKRPAN</sequence>
<dbReference type="AlphaFoldDB" id="A0A1Y1LNN6"/>
<dbReference type="EMBL" id="GEZM01052241">
    <property type="protein sequence ID" value="JAV74551.1"/>
    <property type="molecule type" value="Transcribed_RNA"/>
</dbReference>
<evidence type="ECO:0000256" key="1">
    <source>
        <dbReference type="SAM" id="MobiDB-lite"/>
    </source>
</evidence>
<feature type="region of interest" description="Disordered" evidence="1">
    <location>
        <begin position="30"/>
        <end position="57"/>
    </location>
</feature>
<name>A0A1Y1LNN6_PHOPY</name>
<proteinExistence type="predicted"/>
<accession>A0A1Y1LNN6</accession>